<accession>G8LK75</accession>
<dbReference type="KEGG" id="eec:EcWSU1_00482"/>
<organism evidence="2 3">
    <name type="scientific">Enterobacter ludwigii</name>
    <dbReference type="NCBI Taxonomy" id="299767"/>
    <lineage>
        <taxon>Bacteria</taxon>
        <taxon>Pseudomonadati</taxon>
        <taxon>Pseudomonadota</taxon>
        <taxon>Gammaproteobacteria</taxon>
        <taxon>Enterobacterales</taxon>
        <taxon>Enterobacteriaceae</taxon>
        <taxon>Enterobacter</taxon>
        <taxon>Enterobacter cloacae complex</taxon>
    </lineage>
</organism>
<evidence type="ECO:0000256" key="1">
    <source>
        <dbReference type="SAM" id="Phobius"/>
    </source>
</evidence>
<gene>
    <name evidence="2" type="ORF">EcWSU1_00482</name>
</gene>
<dbReference type="AlphaFoldDB" id="G8LK75"/>
<evidence type="ECO:0000313" key="2">
    <source>
        <dbReference type="EMBL" id="AEW71922.1"/>
    </source>
</evidence>
<protein>
    <submittedName>
        <fullName evidence="2">Uncharacterized protein</fullName>
    </submittedName>
</protein>
<dbReference type="HOGENOM" id="CLU_1515623_0_0_6"/>
<sequence>MTHAVVVFVDEIFVVAFFAVFTVRIFEVGSPAVVFHFKLLGQVHQLFDLSVDQFCFQRAFAQNIAADDGVALFHFQLFRLGHFVTQFESFYRQFFQRVEIVSREMVLDGVQRVRIATVFQQFFDNQARLFALLFQVFRVCHGSFLFKVRQILLFSHTDGFASTFVGKICETGLQMNN</sequence>
<keyword evidence="1" id="KW-0812">Transmembrane</keyword>
<keyword evidence="1" id="KW-0472">Membrane</keyword>
<reference evidence="2 3" key="1">
    <citation type="journal article" date="2011" name="Stand. Genomic Sci.">
        <title>Complete genome of the onion pathogen Enterobacter cloacae EcWSU1.</title>
        <authorList>
            <person name="Humann J.L."/>
            <person name="Wildung M."/>
            <person name="Cheng C.H."/>
            <person name="Lee T."/>
            <person name="Stewart J.E."/>
            <person name="Drew J.C."/>
            <person name="Triplett E.W."/>
            <person name="Main D."/>
            <person name="Schroeder B.K."/>
        </authorList>
    </citation>
    <scope>NUCLEOTIDE SEQUENCE [LARGE SCALE GENOMIC DNA]</scope>
    <source>
        <strain evidence="2 3">EcWSU1</strain>
    </source>
</reference>
<evidence type="ECO:0000313" key="3">
    <source>
        <dbReference type="Proteomes" id="UP000007838"/>
    </source>
</evidence>
<keyword evidence="1" id="KW-1133">Transmembrane helix</keyword>
<feature type="transmembrane region" description="Helical" evidence="1">
    <location>
        <begin position="12"/>
        <end position="37"/>
    </location>
</feature>
<proteinExistence type="predicted"/>
<dbReference type="Proteomes" id="UP000007838">
    <property type="component" value="Chromosome"/>
</dbReference>
<dbReference type="EMBL" id="CP002886">
    <property type="protein sequence ID" value="AEW71922.1"/>
    <property type="molecule type" value="Genomic_DNA"/>
</dbReference>
<name>G8LK75_9ENTR</name>